<feature type="signal peptide" evidence="1">
    <location>
        <begin position="1"/>
        <end position="20"/>
    </location>
</feature>
<dbReference type="SUPFAM" id="SSF103647">
    <property type="entry name" value="TSP type-3 repeat"/>
    <property type="match status" value="1"/>
</dbReference>
<name>A0AB39WBI2_9FLAO</name>
<dbReference type="NCBIfam" id="TIGR04131">
    <property type="entry name" value="Bac_Flav_CTERM"/>
    <property type="match status" value="1"/>
</dbReference>
<organism evidence="2">
    <name type="scientific">Flavobacterium sp. WC2416</name>
    <dbReference type="NCBI Taxonomy" id="3234141"/>
    <lineage>
        <taxon>Bacteria</taxon>
        <taxon>Pseudomonadati</taxon>
        <taxon>Bacteroidota</taxon>
        <taxon>Flavobacteriia</taxon>
        <taxon>Flavobacteriales</taxon>
        <taxon>Flavobacteriaceae</taxon>
        <taxon>Flavobacterium</taxon>
    </lineage>
</organism>
<proteinExistence type="predicted"/>
<dbReference type="Gene3D" id="4.10.1080.10">
    <property type="entry name" value="TSP type-3 repeat"/>
    <property type="match status" value="1"/>
</dbReference>
<dbReference type="InterPro" id="IPR026341">
    <property type="entry name" value="T9SS_type_B"/>
</dbReference>
<dbReference type="GO" id="GO:0005509">
    <property type="term" value="F:calcium ion binding"/>
    <property type="evidence" value="ECO:0007669"/>
    <property type="project" value="InterPro"/>
</dbReference>
<evidence type="ECO:0000256" key="1">
    <source>
        <dbReference type="SAM" id="SignalP"/>
    </source>
</evidence>
<dbReference type="EMBL" id="CP165626">
    <property type="protein sequence ID" value="XDU99288.1"/>
    <property type="molecule type" value="Genomic_DNA"/>
</dbReference>
<dbReference type="Gene3D" id="2.60.40.3620">
    <property type="match status" value="6"/>
</dbReference>
<dbReference type="SUPFAM" id="SSF49313">
    <property type="entry name" value="Cadherin-like"/>
    <property type="match status" value="2"/>
</dbReference>
<dbReference type="GO" id="GO:2001070">
    <property type="term" value="F:starch binding"/>
    <property type="evidence" value="ECO:0007669"/>
    <property type="project" value="InterPro"/>
</dbReference>
<dbReference type="InterPro" id="IPR013783">
    <property type="entry name" value="Ig-like_fold"/>
</dbReference>
<dbReference type="RefSeq" id="WP_369769670.1">
    <property type="nucleotide sequence ID" value="NZ_CP165626.1"/>
</dbReference>
<dbReference type="Pfam" id="PF13585">
    <property type="entry name" value="CHU_C"/>
    <property type="match status" value="1"/>
</dbReference>
<reference evidence="2" key="1">
    <citation type="submission" date="2024-07" db="EMBL/GenBank/DDBJ databases">
        <authorList>
            <person name="Biller S.J."/>
        </authorList>
    </citation>
    <scope>NUCLEOTIDE SEQUENCE</scope>
    <source>
        <strain evidence="2">WC2416</strain>
    </source>
</reference>
<dbReference type="Gene3D" id="2.60.40.10">
    <property type="entry name" value="Immunoglobulins"/>
    <property type="match status" value="1"/>
</dbReference>
<sequence length="929" mass="98500">MKKKLLFFIICLLTISFANAKKPPLHSVEKQNAVFLTVSIFGDATPGAWVTDTDMTTTDGITYTLNGVALVPGALKFRGNHAWTLPYNWGGTAFPSGTAVVDADPITVPTAGTYNITFNIETAVYSIAIPTVNHPIISIFGDATPGAWVTDTDMVTTDGITYTLNGVALVPGALKFRGNHAWDLPYNWGGTDFPSGTAVVDADPITVPTAGTYNITFNIETAVYSIAIPTVNHPIISIFGDATPGAWVTDTDMTTTDGITYTLNGVALVPGALKFRGNHAWDLPYNWGGTDFPSGTAVVDADPITVPTAGTYNITFNIETAVYSIAIPTVNHPIISIFGDATPGAWVTDTDMTTTDGITYTLNGVALVPGALKFRGNHAWTLPYNWGGTAFPSGTAVVDADPITVPTAGTYNITFNIETAVYSIAIPTVNHPIISIFGDATPGAWVTDTDMTTTDGITYTLNGVALVPGALKFRGNHAWTLPYNWGGTAFPSGTAVVDADPITVPTAGTYNITFNIETAVYSIAIPTVNHPIISIFGDATPGAWVTDTDMVTTDGITYTLNGVALVPGALKFRGNHAWTLPYNWGGTAFPSGTAVVDADPITVPTAGTYNITFNKTTAEYSILIPSAPSKLTYNTPNIFVSNTTISSLVPSVDVGLGNLVYTVNPSLPEGLQLDAVTGIISGTPTSIQSASAYTVSATNSYGFSSKTISIEIQGVPTNLTYTGDLRLPINIVMETVVPTVISNPISTFSINPSLPFGLILNTANGTVSGRPTIETDVINYTVTATNAIGSTSKSFSIEVYNEDHDFDGILDVNDNCPTTYNQDQADIDHDGIGDACDLVEINVAEGFSPNGDGKNDTWFINNLINHPNSSVRVFNSTGAEVYFSPDYQNDWNGEYKNTGKIVAIGSYFYQIDLGNDGSIDQQGWIYIAK</sequence>
<feature type="chain" id="PRO_5044335250" evidence="1">
    <location>
        <begin position="21"/>
        <end position="929"/>
    </location>
</feature>
<dbReference type="GO" id="GO:0019867">
    <property type="term" value="C:outer membrane"/>
    <property type="evidence" value="ECO:0007669"/>
    <property type="project" value="InterPro"/>
</dbReference>
<evidence type="ECO:0000313" key="2">
    <source>
        <dbReference type="EMBL" id="XDU99288.1"/>
    </source>
</evidence>
<keyword evidence="1" id="KW-0732">Signal</keyword>
<gene>
    <name evidence="2" type="ORF">AB3G39_02725</name>
</gene>
<protein>
    <submittedName>
        <fullName evidence="2">Gliding motility-associated C-terminal domain-containing protein</fullName>
    </submittedName>
</protein>
<accession>A0AB39WBI2</accession>
<dbReference type="Pfam" id="PF05345">
    <property type="entry name" value="He_PIG"/>
    <property type="match status" value="2"/>
</dbReference>
<dbReference type="AlphaFoldDB" id="A0AB39WBI2"/>
<dbReference type="InterPro" id="IPR028974">
    <property type="entry name" value="TSP_type-3_rpt"/>
</dbReference>
<dbReference type="InterPro" id="IPR015919">
    <property type="entry name" value="Cadherin-like_sf"/>
</dbReference>